<dbReference type="Proteomes" id="UP000789702">
    <property type="component" value="Unassembled WGS sequence"/>
</dbReference>
<keyword evidence="2" id="KW-1185">Reference proteome</keyword>
<proteinExistence type="predicted"/>
<gene>
    <name evidence="1" type="ORF">DHETER_LOCUS15694</name>
</gene>
<comment type="caution">
    <text evidence="1">The sequence shown here is derived from an EMBL/GenBank/DDBJ whole genome shotgun (WGS) entry which is preliminary data.</text>
</comment>
<feature type="non-terminal residue" evidence="1">
    <location>
        <position position="78"/>
    </location>
</feature>
<organism evidence="1 2">
    <name type="scientific">Dentiscutata heterogama</name>
    <dbReference type="NCBI Taxonomy" id="1316150"/>
    <lineage>
        <taxon>Eukaryota</taxon>
        <taxon>Fungi</taxon>
        <taxon>Fungi incertae sedis</taxon>
        <taxon>Mucoromycota</taxon>
        <taxon>Glomeromycotina</taxon>
        <taxon>Glomeromycetes</taxon>
        <taxon>Diversisporales</taxon>
        <taxon>Gigasporaceae</taxon>
        <taxon>Dentiscutata</taxon>
    </lineage>
</organism>
<feature type="non-terminal residue" evidence="1">
    <location>
        <position position="1"/>
    </location>
</feature>
<protein>
    <submittedName>
        <fullName evidence="1">3137_t:CDS:1</fullName>
    </submittedName>
</protein>
<accession>A0ACA9QXH1</accession>
<evidence type="ECO:0000313" key="2">
    <source>
        <dbReference type="Proteomes" id="UP000789702"/>
    </source>
</evidence>
<evidence type="ECO:0000313" key="1">
    <source>
        <dbReference type="EMBL" id="CAG8768360.1"/>
    </source>
</evidence>
<sequence length="78" mass="8785">APSILLAPEDITVEIIKQLIQSPGQLPHKSDLENFLNENPPVKIPLSPNLYYQFSTTGRDAITKNERDTYFILSTEAE</sequence>
<dbReference type="EMBL" id="CAJVPU010055271">
    <property type="protein sequence ID" value="CAG8768360.1"/>
    <property type="molecule type" value="Genomic_DNA"/>
</dbReference>
<name>A0ACA9QXH1_9GLOM</name>
<reference evidence="1" key="1">
    <citation type="submission" date="2021-06" db="EMBL/GenBank/DDBJ databases">
        <authorList>
            <person name="Kallberg Y."/>
            <person name="Tangrot J."/>
            <person name="Rosling A."/>
        </authorList>
    </citation>
    <scope>NUCLEOTIDE SEQUENCE</scope>
    <source>
        <strain evidence="1">IL203A</strain>
    </source>
</reference>